<dbReference type="GO" id="GO:0071949">
    <property type="term" value="F:FAD binding"/>
    <property type="evidence" value="ECO:0007669"/>
    <property type="project" value="InterPro"/>
</dbReference>
<evidence type="ECO:0000259" key="3">
    <source>
        <dbReference type="Pfam" id="PF01494"/>
    </source>
</evidence>
<dbReference type="Gene3D" id="3.50.50.60">
    <property type="entry name" value="FAD/NAD(P)-binding domain"/>
    <property type="match status" value="1"/>
</dbReference>
<feature type="domain" description="FAD-binding" evidence="3">
    <location>
        <begin position="3"/>
        <end position="327"/>
    </location>
</feature>
<gene>
    <name evidence="4" type="ORF">CXK92_01160</name>
</gene>
<dbReference type="InterPro" id="IPR050493">
    <property type="entry name" value="FAD-dep_Monooxygenase_BioMet"/>
</dbReference>
<dbReference type="EMBL" id="POUN01000001">
    <property type="protein sequence ID" value="PNF82110.1"/>
    <property type="molecule type" value="Genomic_DNA"/>
</dbReference>
<evidence type="ECO:0000256" key="1">
    <source>
        <dbReference type="ARBA" id="ARBA00023002"/>
    </source>
</evidence>
<evidence type="ECO:0000313" key="4">
    <source>
        <dbReference type="EMBL" id="PNF82110.1"/>
    </source>
</evidence>
<evidence type="ECO:0000256" key="2">
    <source>
        <dbReference type="ARBA" id="ARBA00023033"/>
    </source>
</evidence>
<dbReference type="OrthoDB" id="9782160at2"/>
<name>A0A2N8S657_STUST</name>
<comment type="caution">
    <text evidence="4">The sequence shown here is derived from an EMBL/GenBank/DDBJ whole genome shotgun (WGS) entry which is preliminary data.</text>
</comment>
<dbReference type="Pfam" id="PF01494">
    <property type="entry name" value="FAD_binding_3"/>
    <property type="match status" value="1"/>
</dbReference>
<dbReference type="PRINTS" id="PR00420">
    <property type="entry name" value="RNGMNOXGNASE"/>
</dbReference>
<sequence>MRILIVGGGIAGLAMARALELQGFSPDLIERRAGAPQGGTGLYLPGNAARALQALGLLNSIAKVAMPITTQRILDNRGKPLSVTRTADVWSRCGPCLALPRAALHAALRDSLRETELRFGISLTGIEPLGAISRATFSDGTAREYDLVIGADGIHSQVRQSSFPDVRPSYTGNVCWRFTTKDTVGVEGWTVMLGDGMSLLAIPIGNDQVYVYADMAVNESDAQRNLTDLPPSTLLANFSASLSPLITHGPADAQVHVGRIEQVLMEEWVKGNVVLIGDAAHASSPSMAEGAAMAMEDALVLAETLGRAPKVSDALAEYTRRRKPRVDWVQKQCAARDRMRGLPGWARVPLLKFAGNALYKRSYLPLTEPT</sequence>
<proteinExistence type="predicted"/>
<keyword evidence="2" id="KW-0503">Monooxygenase</keyword>
<accession>A0A2N8S657</accession>
<dbReference type="SUPFAM" id="SSF51905">
    <property type="entry name" value="FAD/NAD(P)-binding domain"/>
    <property type="match status" value="1"/>
</dbReference>
<organism evidence="4 5">
    <name type="scientific">Stutzerimonas stutzeri</name>
    <name type="common">Pseudomonas stutzeri</name>
    <dbReference type="NCBI Taxonomy" id="316"/>
    <lineage>
        <taxon>Bacteria</taxon>
        <taxon>Pseudomonadati</taxon>
        <taxon>Pseudomonadota</taxon>
        <taxon>Gammaproteobacteria</taxon>
        <taxon>Pseudomonadales</taxon>
        <taxon>Pseudomonadaceae</taxon>
        <taxon>Stutzerimonas</taxon>
    </lineage>
</organism>
<dbReference type="Proteomes" id="UP000235925">
    <property type="component" value="Unassembled WGS sequence"/>
</dbReference>
<dbReference type="AlphaFoldDB" id="A0A2N8S657"/>
<evidence type="ECO:0000313" key="5">
    <source>
        <dbReference type="Proteomes" id="UP000235925"/>
    </source>
</evidence>
<keyword evidence="1" id="KW-0560">Oxidoreductase</keyword>
<protein>
    <submittedName>
        <fullName evidence="4">Salicylate hydroxylase</fullName>
    </submittedName>
</protein>
<dbReference type="GO" id="GO:0004497">
    <property type="term" value="F:monooxygenase activity"/>
    <property type="evidence" value="ECO:0007669"/>
    <property type="project" value="UniProtKB-KW"/>
</dbReference>
<dbReference type="InterPro" id="IPR036188">
    <property type="entry name" value="FAD/NAD-bd_sf"/>
</dbReference>
<reference evidence="4 5" key="1">
    <citation type="submission" date="2018-01" db="EMBL/GenBank/DDBJ databases">
        <title>Denitrification phenotypes of diverse strains of Pseudomonas stutzeri.</title>
        <authorList>
            <person name="Milligan D.A."/>
            <person name="Bergaust L."/>
            <person name="Bakken L.R."/>
            <person name="Frostegard A."/>
        </authorList>
    </citation>
    <scope>NUCLEOTIDE SEQUENCE [LARGE SCALE GENOMIC DNA]</scope>
    <source>
        <strain evidence="4 5">KC</strain>
    </source>
</reference>
<dbReference type="InterPro" id="IPR002938">
    <property type="entry name" value="FAD-bd"/>
</dbReference>
<dbReference type="PANTHER" id="PTHR13789:SF309">
    <property type="entry name" value="PUTATIVE (AFU_ORTHOLOGUE AFUA_6G14510)-RELATED"/>
    <property type="match status" value="1"/>
</dbReference>
<dbReference type="PANTHER" id="PTHR13789">
    <property type="entry name" value="MONOOXYGENASE"/>
    <property type="match status" value="1"/>
</dbReference>